<accession>A0A8S2RRA4</accession>
<proteinExistence type="predicted"/>
<name>A0A8S2RRA4_9BILA</name>
<gene>
    <name evidence="1" type="ORF">GIL414_LOCUS20108</name>
    <name evidence="2" type="ORF">GIL414_LOCUS20121</name>
</gene>
<dbReference type="EMBL" id="CAJOBJ010012468">
    <property type="protein sequence ID" value="CAF4165286.1"/>
    <property type="molecule type" value="Genomic_DNA"/>
</dbReference>
<evidence type="ECO:0000313" key="1">
    <source>
        <dbReference type="EMBL" id="CAF4164980.1"/>
    </source>
</evidence>
<dbReference type="EMBL" id="CAJOBJ010012395">
    <property type="protein sequence ID" value="CAF4164980.1"/>
    <property type="molecule type" value="Genomic_DNA"/>
</dbReference>
<reference evidence="2" key="1">
    <citation type="submission" date="2021-02" db="EMBL/GenBank/DDBJ databases">
        <authorList>
            <person name="Nowell W R."/>
        </authorList>
    </citation>
    <scope>NUCLEOTIDE SEQUENCE</scope>
</reference>
<evidence type="ECO:0000313" key="3">
    <source>
        <dbReference type="Proteomes" id="UP000681720"/>
    </source>
</evidence>
<evidence type="ECO:0000313" key="2">
    <source>
        <dbReference type="EMBL" id="CAF4165286.1"/>
    </source>
</evidence>
<dbReference type="AlphaFoldDB" id="A0A8S2RRA4"/>
<dbReference type="Proteomes" id="UP000681720">
    <property type="component" value="Unassembled WGS sequence"/>
</dbReference>
<feature type="non-terminal residue" evidence="2">
    <location>
        <position position="72"/>
    </location>
</feature>
<sequence>VTPVFGESKYSYTIIHDYLESQIRDEIKRVLVLPAMDDQLLPFFRDWVLDMMSDLSTISSSKNLNQADGAEC</sequence>
<protein>
    <submittedName>
        <fullName evidence="2">Uncharacterized protein</fullName>
    </submittedName>
</protein>
<comment type="caution">
    <text evidence="2">The sequence shown here is derived from an EMBL/GenBank/DDBJ whole genome shotgun (WGS) entry which is preliminary data.</text>
</comment>
<organism evidence="2 3">
    <name type="scientific">Rotaria magnacalcarata</name>
    <dbReference type="NCBI Taxonomy" id="392030"/>
    <lineage>
        <taxon>Eukaryota</taxon>
        <taxon>Metazoa</taxon>
        <taxon>Spiralia</taxon>
        <taxon>Gnathifera</taxon>
        <taxon>Rotifera</taxon>
        <taxon>Eurotatoria</taxon>
        <taxon>Bdelloidea</taxon>
        <taxon>Philodinida</taxon>
        <taxon>Philodinidae</taxon>
        <taxon>Rotaria</taxon>
    </lineage>
</organism>